<dbReference type="Gene3D" id="3.30.390.10">
    <property type="entry name" value="Enolase-like, N-terminal domain"/>
    <property type="match status" value="1"/>
</dbReference>
<keyword evidence="3" id="KW-0460">Magnesium</keyword>
<gene>
    <name evidence="5" type="ORF">GL286_15380</name>
</gene>
<keyword evidence="2" id="KW-0479">Metal-binding</keyword>
<name>A0A6L6JGV7_9RHOB</name>
<dbReference type="InterPro" id="IPR029017">
    <property type="entry name" value="Enolase-like_N"/>
</dbReference>
<dbReference type="SMART" id="SM00922">
    <property type="entry name" value="MR_MLE"/>
    <property type="match status" value="1"/>
</dbReference>
<evidence type="ECO:0000256" key="1">
    <source>
        <dbReference type="ARBA" id="ARBA00001946"/>
    </source>
</evidence>
<dbReference type="Gene3D" id="3.20.20.120">
    <property type="entry name" value="Enolase-like C-terminal domain"/>
    <property type="match status" value="1"/>
</dbReference>
<dbReference type="GO" id="GO:0016052">
    <property type="term" value="P:carbohydrate catabolic process"/>
    <property type="evidence" value="ECO:0007669"/>
    <property type="project" value="TreeGrafter"/>
</dbReference>
<dbReference type="Proteomes" id="UP000478183">
    <property type="component" value="Unassembled WGS sequence"/>
</dbReference>
<evidence type="ECO:0000256" key="3">
    <source>
        <dbReference type="ARBA" id="ARBA00022842"/>
    </source>
</evidence>
<dbReference type="InterPro" id="IPR036849">
    <property type="entry name" value="Enolase-like_C_sf"/>
</dbReference>
<dbReference type="SUPFAM" id="SSF51604">
    <property type="entry name" value="Enolase C-terminal domain-like"/>
    <property type="match status" value="1"/>
</dbReference>
<dbReference type="PANTHER" id="PTHR13794">
    <property type="entry name" value="ENOLASE SUPERFAMILY, MANDELATE RACEMASE"/>
    <property type="match status" value="1"/>
</dbReference>
<dbReference type="GO" id="GO:0016836">
    <property type="term" value="F:hydro-lyase activity"/>
    <property type="evidence" value="ECO:0007669"/>
    <property type="project" value="TreeGrafter"/>
</dbReference>
<evidence type="ECO:0000313" key="5">
    <source>
        <dbReference type="EMBL" id="MTH79111.1"/>
    </source>
</evidence>
<dbReference type="Pfam" id="PF02746">
    <property type="entry name" value="MR_MLE_N"/>
    <property type="match status" value="1"/>
</dbReference>
<dbReference type="AlphaFoldDB" id="A0A6L6JGV7"/>
<evidence type="ECO:0000313" key="6">
    <source>
        <dbReference type="Proteomes" id="UP000478183"/>
    </source>
</evidence>
<comment type="cofactor">
    <cofactor evidence="1">
        <name>Mg(2+)</name>
        <dbReference type="ChEBI" id="CHEBI:18420"/>
    </cofactor>
</comment>
<dbReference type="SUPFAM" id="SSF54826">
    <property type="entry name" value="Enolase N-terminal domain-like"/>
    <property type="match status" value="1"/>
</dbReference>
<dbReference type="Pfam" id="PF13378">
    <property type="entry name" value="MR_MLE_C"/>
    <property type="match status" value="1"/>
</dbReference>
<dbReference type="PANTHER" id="PTHR13794:SF58">
    <property type="entry name" value="MITOCHONDRIAL ENOLASE SUPERFAMILY MEMBER 1"/>
    <property type="match status" value="1"/>
</dbReference>
<sequence length="382" mass="42663">MKIVDARVRTFWHTTNLAKDSDGHDHPGPEKRVRKSLLTLTAEDGTEGHAFGSPEQIRPHLLEQYIRPVVVGQDAFAREMLWQDLAHWQRGSGGQLSDRTLAVVDVALWDLAAKLAGLPAYKMAGSYRDKVPAYGSIMCGDEIEGGLATPEDYGRFAEWLVKRGYRAIKLHTWMPPVSWSPNIQMDLKACAAVREAVGPNFPLMLDAYHWYSREEAYELGKGLEKLNFTWIEEVMDEQSMSSYAWLAAELKIPVIGPESMGGKYMHRAEWIKAGACDILRTGVEDVGGISPALKTMHLAESFGLNCEVHGHGAENLLISAVSKNCRWYERGLLHPMLDYDACPDYLNKIDDPMDQEGFVWLSQEPGVGVDINLDYIDANLAG</sequence>
<feature type="domain" description="Mandelate racemase/muconate lactonizing enzyme C-terminal" evidence="4">
    <location>
        <begin position="150"/>
        <end position="253"/>
    </location>
</feature>
<accession>A0A6L6JGV7</accession>
<proteinExistence type="predicted"/>
<dbReference type="InterPro" id="IPR013342">
    <property type="entry name" value="Mandelate_racemase_C"/>
</dbReference>
<evidence type="ECO:0000256" key="2">
    <source>
        <dbReference type="ARBA" id="ARBA00022723"/>
    </source>
</evidence>
<reference evidence="5 6" key="1">
    <citation type="submission" date="2019-11" db="EMBL/GenBank/DDBJ databases">
        <authorList>
            <person name="Dong K."/>
        </authorList>
    </citation>
    <scope>NUCLEOTIDE SEQUENCE [LARGE SCALE GENOMIC DNA]</scope>
    <source>
        <strain evidence="5 6">NBRC 111993</strain>
    </source>
</reference>
<dbReference type="EMBL" id="WMIE01000010">
    <property type="protein sequence ID" value="MTH79111.1"/>
    <property type="molecule type" value="Genomic_DNA"/>
</dbReference>
<comment type="caution">
    <text evidence="5">The sequence shown here is derived from an EMBL/GenBank/DDBJ whole genome shotgun (WGS) entry which is preliminary data.</text>
</comment>
<evidence type="ECO:0000259" key="4">
    <source>
        <dbReference type="SMART" id="SM00922"/>
    </source>
</evidence>
<protein>
    <submittedName>
        <fullName evidence="5">Enolase</fullName>
    </submittedName>
</protein>
<organism evidence="5 6">
    <name type="scientific">Paracoccus aestuariivivens</name>
    <dbReference type="NCBI Taxonomy" id="1820333"/>
    <lineage>
        <taxon>Bacteria</taxon>
        <taxon>Pseudomonadati</taxon>
        <taxon>Pseudomonadota</taxon>
        <taxon>Alphaproteobacteria</taxon>
        <taxon>Rhodobacterales</taxon>
        <taxon>Paracoccaceae</taxon>
        <taxon>Paracoccus</taxon>
    </lineage>
</organism>
<keyword evidence="6" id="KW-1185">Reference proteome</keyword>
<dbReference type="GO" id="GO:0000287">
    <property type="term" value="F:magnesium ion binding"/>
    <property type="evidence" value="ECO:0007669"/>
    <property type="project" value="TreeGrafter"/>
</dbReference>
<dbReference type="InterPro" id="IPR046945">
    <property type="entry name" value="RHMD-like"/>
</dbReference>
<dbReference type="InterPro" id="IPR013341">
    <property type="entry name" value="Mandelate_racemase_N_dom"/>
</dbReference>
<dbReference type="InterPro" id="IPR029065">
    <property type="entry name" value="Enolase_C-like"/>
</dbReference>
<dbReference type="OrthoDB" id="9802699at2"/>